<reference evidence="1 2" key="1">
    <citation type="submission" date="2016-06" db="EMBL/GenBank/DDBJ databases">
        <authorList>
            <person name="Kjaerup R.B."/>
            <person name="Dalgaard T.S."/>
            <person name="Juul-Madsen H.R."/>
        </authorList>
    </citation>
    <scope>NUCLEOTIDE SEQUENCE [LARGE SCALE GENOMIC DNA]</scope>
    <source>
        <strain evidence="1 2">DSM 45097</strain>
    </source>
</reference>
<dbReference type="Proteomes" id="UP000198210">
    <property type="component" value="Chromosome I"/>
</dbReference>
<evidence type="ECO:0000313" key="1">
    <source>
        <dbReference type="EMBL" id="SCG64430.1"/>
    </source>
</evidence>
<name>A0A1C5J1H8_9ACTN</name>
<protein>
    <submittedName>
        <fullName evidence="1">Uncharacterized protein</fullName>
    </submittedName>
</protein>
<keyword evidence="2" id="KW-1185">Reference proteome</keyword>
<proteinExistence type="predicted"/>
<accession>A0A1C5J1H8</accession>
<gene>
    <name evidence="1" type="ORF">GA0074704_4025</name>
</gene>
<organism evidence="1 2">
    <name type="scientific">Micromonospora siamensis</name>
    <dbReference type="NCBI Taxonomy" id="299152"/>
    <lineage>
        <taxon>Bacteria</taxon>
        <taxon>Bacillati</taxon>
        <taxon>Actinomycetota</taxon>
        <taxon>Actinomycetes</taxon>
        <taxon>Micromonosporales</taxon>
        <taxon>Micromonosporaceae</taxon>
        <taxon>Micromonospora</taxon>
    </lineage>
</organism>
<dbReference type="AlphaFoldDB" id="A0A1C5J1H8"/>
<dbReference type="RefSeq" id="WP_088971925.1">
    <property type="nucleotide sequence ID" value="NZ_JBHLYF010000005.1"/>
</dbReference>
<dbReference type="EMBL" id="LT607751">
    <property type="protein sequence ID" value="SCG64430.1"/>
    <property type="molecule type" value="Genomic_DNA"/>
</dbReference>
<sequence>MATEINYDGLTVGQLYETFTKAGIDKSEASVLVSSWIYENVGSAKRVFNYAEPFPAVEPGCAPPPFARTFAHADWVDGEDVVQAGQTTGELGFNERFHRIEHDLDHLGTDLAKAFSCLAAMRASLRKLLDEIRAELNRLNSSVHDSGTITGGPLVVDKYPNYPLAALDFGRYMGTTMFLDKKVSVWQTKQGTIVLPAVETVGVDAVAGTKLRGAGQISRYVHENRDPRERFPQQVRLDEFVRIFGEEELADGRSVRDVLKALPADGVYESLDAMVVELGEREAAMVRTTTGAPAAVAAALGVDTALQSVAEGDVATLTAVPTRARAALAKSGVNTIGQLAELPAERLVSIMKENQVGASMGDAAEWTAYAQTLTRLR</sequence>
<evidence type="ECO:0000313" key="2">
    <source>
        <dbReference type="Proteomes" id="UP000198210"/>
    </source>
</evidence>